<dbReference type="Gene3D" id="1.25.40.20">
    <property type="entry name" value="Ankyrin repeat-containing domain"/>
    <property type="match status" value="1"/>
</dbReference>
<dbReference type="PANTHER" id="PTHR46224">
    <property type="entry name" value="ANKYRIN REPEAT FAMILY PROTEIN"/>
    <property type="match status" value="1"/>
</dbReference>
<dbReference type="SMART" id="SM00248">
    <property type="entry name" value="ANK"/>
    <property type="match status" value="3"/>
</dbReference>
<evidence type="ECO:0000313" key="2">
    <source>
        <dbReference type="Proteomes" id="UP001140560"/>
    </source>
</evidence>
<dbReference type="InterPro" id="IPR002110">
    <property type="entry name" value="Ankyrin_rpt"/>
</dbReference>
<dbReference type="InterPro" id="IPR036770">
    <property type="entry name" value="Ankyrin_rpt-contain_sf"/>
</dbReference>
<dbReference type="InterPro" id="IPR051616">
    <property type="entry name" value="Cul2-RING_E3_ligase_SR"/>
</dbReference>
<dbReference type="AlphaFoldDB" id="A0A9W8Y8G3"/>
<protein>
    <submittedName>
        <fullName evidence="1">Uncharacterized protein</fullName>
    </submittedName>
</protein>
<comment type="caution">
    <text evidence="1">The sequence shown here is derived from an EMBL/GenBank/DDBJ whole genome shotgun (WGS) entry which is preliminary data.</text>
</comment>
<gene>
    <name evidence="1" type="ORF">N0V83_005760</name>
</gene>
<accession>A0A9W8Y8G3</accession>
<reference evidence="1" key="1">
    <citation type="submission" date="2022-10" db="EMBL/GenBank/DDBJ databases">
        <title>Tapping the CABI collections for fungal endophytes: first genome assemblies for Collariella, Neodidymelliopsis, Ascochyta clinopodiicola, Didymella pomorum, Didymosphaeria variabile, Neocosmospora piperis and Neocucurbitaria cava.</title>
        <authorList>
            <person name="Hill R."/>
        </authorList>
    </citation>
    <scope>NUCLEOTIDE SEQUENCE</scope>
    <source>
        <strain evidence="1">IMI 356814</strain>
    </source>
</reference>
<evidence type="ECO:0000313" key="1">
    <source>
        <dbReference type="EMBL" id="KAJ4369996.1"/>
    </source>
</evidence>
<dbReference type="SUPFAM" id="SSF48403">
    <property type="entry name" value="Ankyrin repeat"/>
    <property type="match status" value="1"/>
</dbReference>
<keyword evidence="2" id="KW-1185">Reference proteome</keyword>
<dbReference type="Proteomes" id="UP001140560">
    <property type="component" value="Unassembled WGS sequence"/>
</dbReference>
<sequence>MLQLLDLPPEILREIFLYSVAARGLVRGLRLRLVNRFFSHEITQTLLVSPITDEYIVEHQQWYRIERYRGPEYDAFWQAYLTNRVLSQKGPLAPLPLRFVRKVAEHLCTVTGDQDVRTLRKYVHELMSMNYWPWRLLTSTDHFLDSEPPSWDQPRFLLRAAIITDCSGSIEEIINGPDKVAALSPCDAFEPWQSAAYLAAERGNTDLLEKAFIESCLDTRELREAAFSAAVREGNLPLVEFILEPRFGPPDFFSSSLCVEENLLQGMLKSSSVDFFARLFDLLASRSSSKYPIEIHPPDMDRVLDDVAYYRPQRNDVAEWLFDHAAATKVDEKEAPSDEAHRRWNQLCRAVKGGNEKIVQLLLERGPEPEAKGGVDSYKLYRTLGYSRNDDMLLQAVKPGRFDIVRILTEHGAKAKAHPGENKPSYLDPAKSPHILNQAILSENKSLCKFLIDHGAEIHDSTVAAAINEGLESMAHFLLEQGGGTHATTEMIDKAKRLGWHEIVSMLQRSARTARTDDWMAKHS</sequence>
<dbReference type="EMBL" id="JAPEUY010000009">
    <property type="protein sequence ID" value="KAJ4369996.1"/>
    <property type="molecule type" value="Genomic_DNA"/>
</dbReference>
<organism evidence="1 2">
    <name type="scientific">Neocucurbitaria cava</name>
    <dbReference type="NCBI Taxonomy" id="798079"/>
    <lineage>
        <taxon>Eukaryota</taxon>
        <taxon>Fungi</taxon>
        <taxon>Dikarya</taxon>
        <taxon>Ascomycota</taxon>
        <taxon>Pezizomycotina</taxon>
        <taxon>Dothideomycetes</taxon>
        <taxon>Pleosporomycetidae</taxon>
        <taxon>Pleosporales</taxon>
        <taxon>Pleosporineae</taxon>
        <taxon>Cucurbitariaceae</taxon>
        <taxon>Neocucurbitaria</taxon>
    </lineage>
</organism>
<proteinExistence type="predicted"/>
<name>A0A9W8Y8G3_9PLEO</name>
<dbReference type="OrthoDB" id="4772757at2759"/>